<organism evidence="1 2">
    <name type="scientific">Aduncisulcus paluster</name>
    <dbReference type="NCBI Taxonomy" id="2918883"/>
    <lineage>
        <taxon>Eukaryota</taxon>
        <taxon>Metamonada</taxon>
        <taxon>Carpediemonas-like organisms</taxon>
        <taxon>Aduncisulcus</taxon>
    </lineage>
</organism>
<reference evidence="1" key="1">
    <citation type="submission" date="2022-03" db="EMBL/GenBank/DDBJ databases">
        <title>Draft genome sequence of Aduncisulcus paluster, a free-living microaerophilic Fornicata.</title>
        <authorList>
            <person name="Yuyama I."/>
            <person name="Kume K."/>
            <person name="Tamura T."/>
            <person name="Inagaki Y."/>
            <person name="Hashimoto T."/>
        </authorList>
    </citation>
    <scope>NUCLEOTIDE SEQUENCE</scope>
    <source>
        <strain evidence="1">NY0171</strain>
    </source>
</reference>
<evidence type="ECO:0008006" key="3">
    <source>
        <dbReference type="Google" id="ProtNLM"/>
    </source>
</evidence>
<sequence length="809" mass="89642">DNTTADIVCAHLKSSEAMALRASVCLSLCLLFRHCVLDVLPKSHPLCHILSLLLSSLTSLFSLHLSPYSISRIEAIITHIKSLSCGSSDPIDVRNSVKQLPVVQDLFERFIGPVISLSHSDPHIPFLLMIFSAVSSAICRMGSRVPTGFMHSDLAFGEYGNDEEEVFICSSSHFAAMSTTALCSLSVSTPVFLGNVALSCLMRMCLNHRLYNPQHTLEYMDSTPDIVCSKCIQKDIFQSDTQRGKSSESGAEELLFLCMLFSEELIWGRQPEQPKPHSHAQVTSPPNTYEACSTRKSRDLFIFSLLSHTLSIFSMKVPAIVEHVGAVLDACVMVALSKMLSVKKPKHEYQMKDQPMNIPLPAFISSSIVSFHLSPYLYSLEVSYGAITGFLSLCDGLPTRQELYGACVRFLFRIQSISNMTLVPPPLIFDPHTHIRPTNIKSPLVSGPDAITLPGPPPLHFPPLLVAHTQGEMEARKGVITTGEVRQSTLQEHVRAMVPVMCCIWGSIENAGCFLFAGIQIAPSLSTHSIHMLLHLIELIKCKIRAQTMIRRILDTTAAALGFGGIRPSFFPAALSSSPSAHDFVLKSLVESMTYYSSKLSFSKTKIASHRRMNDISVDTSGYTLRNDLAASHLDFSSDYSYLLPYRPLNGDFITFVVGILFSDTFNPKLHDTPRRNISPVSGSTGKLRADQIRRGLDNIWNLARGEQFGVPPPPSLLFVWELLLKFLGGSDIGDCIILSVLRPFITFLGPKAIIPPSHWPSMRNMLVQFGTTEDTPVQGVLYAIDENQKKEVDMRCRAAKRRKPFDRR</sequence>
<evidence type="ECO:0000313" key="1">
    <source>
        <dbReference type="EMBL" id="GKT35189.1"/>
    </source>
</evidence>
<name>A0ABQ5KUT7_9EUKA</name>
<gene>
    <name evidence="1" type="ORF">ADUPG1_008398</name>
</gene>
<keyword evidence="2" id="KW-1185">Reference proteome</keyword>
<feature type="non-terminal residue" evidence="1">
    <location>
        <position position="1"/>
    </location>
</feature>
<accession>A0ABQ5KUT7</accession>
<protein>
    <recommendedName>
        <fullName evidence="3">Mediator of RNA polymerase II transcription subunit 23</fullName>
    </recommendedName>
</protein>
<dbReference type="Proteomes" id="UP001057375">
    <property type="component" value="Unassembled WGS sequence"/>
</dbReference>
<dbReference type="EMBL" id="BQXS01010939">
    <property type="protein sequence ID" value="GKT35189.1"/>
    <property type="molecule type" value="Genomic_DNA"/>
</dbReference>
<comment type="caution">
    <text evidence="1">The sequence shown here is derived from an EMBL/GenBank/DDBJ whole genome shotgun (WGS) entry which is preliminary data.</text>
</comment>
<evidence type="ECO:0000313" key="2">
    <source>
        <dbReference type="Proteomes" id="UP001057375"/>
    </source>
</evidence>
<proteinExistence type="predicted"/>